<evidence type="ECO:0000256" key="9">
    <source>
        <dbReference type="SAM" id="Phobius"/>
    </source>
</evidence>
<protein>
    <submittedName>
        <fullName evidence="10">Cytochrome P450</fullName>
    </submittedName>
</protein>
<comment type="caution">
    <text evidence="10">The sequence shown here is derived from an EMBL/GenBank/DDBJ whole genome shotgun (WGS) entry which is preliminary data.</text>
</comment>
<comment type="cofactor">
    <cofactor evidence="1 8">
        <name>heme</name>
        <dbReference type="ChEBI" id="CHEBI:30413"/>
    </cofactor>
</comment>
<evidence type="ECO:0000256" key="8">
    <source>
        <dbReference type="PIRSR" id="PIRSR602401-1"/>
    </source>
</evidence>
<feature type="transmembrane region" description="Helical" evidence="9">
    <location>
        <begin position="66"/>
        <end position="85"/>
    </location>
</feature>
<dbReference type="PANTHER" id="PTHR24305:SF187">
    <property type="entry name" value="P450, PUTATIVE (EUROFUNG)-RELATED"/>
    <property type="match status" value="1"/>
</dbReference>
<evidence type="ECO:0000256" key="2">
    <source>
        <dbReference type="ARBA" id="ARBA00005179"/>
    </source>
</evidence>
<keyword evidence="9" id="KW-1133">Transmembrane helix</keyword>
<proteinExistence type="inferred from homology"/>
<dbReference type="InterPro" id="IPR001128">
    <property type="entry name" value="Cyt_P450"/>
</dbReference>
<keyword evidence="5" id="KW-0560">Oxidoreductase</keyword>
<evidence type="ECO:0000256" key="7">
    <source>
        <dbReference type="ARBA" id="ARBA00023033"/>
    </source>
</evidence>
<keyword evidence="11" id="KW-1185">Reference proteome</keyword>
<dbReference type="GO" id="GO:0016705">
    <property type="term" value="F:oxidoreductase activity, acting on paired donors, with incorporation or reduction of molecular oxygen"/>
    <property type="evidence" value="ECO:0007669"/>
    <property type="project" value="InterPro"/>
</dbReference>
<evidence type="ECO:0000256" key="3">
    <source>
        <dbReference type="ARBA" id="ARBA00010617"/>
    </source>
</evidence>
<name>A0A2G8RLX1_9APHY</name>
<evidence type="ECO:0000313" key="11">
    <source>
        <dbReference type="Proteomes" id="UP000230002"/>
    </source>
</evidence>
<evidence type="ECO:0000256" key="4">
    <source>
        <dbReference type="ARBA" id="ARBA00022723"/>
    </source>
</evidence>
<dbReference type="CDD" id="cd11061">
    <property type="entry name" value="CYP67-like"/>
    <property type="match status" value="1"/>
</dbReference>
<keyword evidence="9" id="KW-0472">Membrane</keyword>
<dbReference type="PRINTS" id="PR00385">
    <property type="entry name" value="P450"/>
</dbReference>
<dbReference type="GO" id="GO:0004497">
    <property type="term" value="F:monooxygenase activity"/>
    <property type="evidence" value="ECO:0007669"/>
    <property type="project" value="UniProtKB-KW"/>
</dbReference>
<dbReference type="Proteomes" id="UP000230002">
    <property type="component" value="Unassembled WGS sequence"/>
</dbReference>
<reference evidence="10 11" key="1">
    <citation type="journal article" date="2015" name="Sci. Rep.">
        <title>Chromosome-level genome map provides insights into diverse defense mechanisms in the medicinal fungus Ganoderma sinense.</title>
        <authorList>
            <person name="Zhu Y."/>
            <person name="Xu J."/>
            <person name="Sun C."/>
            <person name="Zhou S."/>
            <person name="Xu H."/>
            <person name="Nelson D.R."/>
            <person name="Qian J."/>
            <person name="Song J."/>
            <person name="Luo H."/>
            <person name="Xiang L."/>
            <person name="Li Y."/>
            <person name="Xu Z."/>
            <person name="Ji A."/>
            <person name="Wang L."/>
            <person name="Lu S."/>
            <person name="Hayward A."/>
            <person name="Sun W."/>
            <person name="Li X."/>
            <person name="Schwartz D.C."/>
            <person name="Wang Y."/>
            <person name="Chen S."/>
        </authorList>
    </citation>
    <scope>NUCLEOTIDE SEQUENCE [LARGE SCALE GENOMIC DNA]</scope>
    <source>
        <strain evidence="10 11">ZZ0214-1</strain>
    </source>
</reference>
<dbReference type="InterPro" id="IPR050121">
    <property type="entry name" value="Cytochrome_P450_monoxygenase"/>
</dbReference>
<feature type="binding site" description="axial binding residue" evidence="8">
    <location>
        <position position="528"/>
    </location>
    <ligand>
        <name>heme</name>
        <dbReference type="ChEBI" id="CHEBI:30413"/>
    </ligand>
    <ligandPart>
        <name>Fe</name>
        <dbReference type="ChEBI" id="CHEBI:18248"/>
    </ligandPart>
</feature>
<comment type="similarity">
    <text evidence="3">Belongs to the cytochrome P450 family.</text>
</comment>
<gene>
    <name evidence="10" type="ORF">GSI_15189</name>
</gene>
<organism evidence="10 11">
    <name type="scientific">Ganoderma sinense ZZ0214-1</name>
    <dbReference type="NCBI Taxonomy" id="1077348"/>
    <lineage>
        <taxon>Eukaryota</taxon>
        <taxon>Fungi</taxon>
        <taxon>Dikarya</taxon>
        <taxon>Basidiomycota</taxon>
        <taxon>Agaricomycotina</taxon>
        <taxon>Agaricomycetes</taxon>
        <taxon>Polyporales</taxon>
        <taxon>Polyporaceae</taxon>
        <taxon>Ganoderma</taxon>
    </lineage>
</organism>
<dbReference type="InterPro" id="IPR036396">
    <property type="entry name" value="Cyt_P450_sf"/>
</dbReference>
<keyword evidence="4 8" id="KW-0479">Metal-binding</keyword>
<dbReference type="Pfam" id="PF00067">
    <property type="entry name" value="p450"/>
    <property type="match status" value="1"/>
</dbReference>
<dbReference type="AlphaFoldDB" id="A0A2G8RLX1"/>
<accession>A0A2G8RLX1</accession>
<dbReference type="PANTHER" id="PTHR24305">
    <property type="entry name" value="CYTOCHROME P450"/>
    <property type="match status" value="1"/>
</dbReference>
<dbReference type="GO" id="GO:0020037">
    <property type="term" value="F:heme binding"/>
    <property type="evidence" value="ECO:0007669"/>
    <property type="project" value="InterPro"/>
</dbReference>
<keyword evidence="9" id="KW-0812">Transmembrane</keyword>
<evidence type="ECO:0000256" key="5">
    <source>
        <dbReference type="ARBA" id="ARBA00023002"/>
    </source>
</evidence>
<comment type="pathway">
    <text evidence="2">Secondary metabolite biosynthesis.</text>
</comment>
<dbReference type="PRINTS" id="PR00463">
    <property type="entry name" value="EP450I"/>
</dbReference>
<evidence type="ECO:0000256" key="1">
    <source>
        <dbReference type="ARBA" id="ARBA00001971"/>
    </source>
</evidence>
<sequence length="591" mass="65669">MPWSTTKPLLQNISLPFSMDTLAIHPPKPPRVHLVHHDALAVSVGVGLAVYLVFKRFEPVLVHQHFWLLIVPPALIASFLLSPHYASARAVAVAFGLHNATILSATLLYRVGPWHPLARYPGPFAFRLSKLALAWATSDGKQFEHLKRLHDTYGDIVRIGPNEVSIRDSSAIIPVLGLNGLPKGPHWAGRNMTDSAEQLVSLVDVREHARRRRPWNRAFSAPALRGYEEAIARRAEQLVELLAKHSEEGRPANMGKCIGSFTYDLMSDMAFGGGSEQMRDGDQDSVWALMEQGLAASQIMGHCPWLGIYMGYVPFAARLMKQLLDYGEDRAMERIKNGSLARDFFYYLNNEDGMEKAPPPLATVAIDGALAIVAGSDTSSCVLAHTIYCVLSNPGVYRRLQAEIDSYFPPGENAMNTSKHSDMAYLNAVINETMRMYPPLPSGSQRATTRETGGCIVGPYYIPPGTTVNLPFYVLNHDPRNFSPKTDTFWPDRWLVASGLQKFQGAPGEEFVHDASAFIPFSYGPANCVGKGLAMQEIRMVLCLLMQKLELRLADGWDPKGYDEQILEWLVMIKPYLPVVVERRPGPVHQI</sequence>
<keyword evidence="7" id="KW-0503">Monooxygenase</keyword>
<dbReference type="OrthoDB" id="6692864at2759"/>
<dbReference type="EMBL" id="AYKW01000069">
    <property type="protein sequence ID" value="PIL22500.1"/>
    <property type="molecule type" value="Genomic_DNA"/>
</dbReference>
<evidence type="ECO:0000313" key="10">
    <source>
        <dbReference type="EMBL" id="PIL22500.1"/>
    </source>
</evidence>
<evidence type="ECO:0000256" key="6">
    <source>
        <dbReference type="ARBA" id="ARBA00023004"/>
    </source>
</evidence>
<dbReference type="STRING" id="1077348.A0A2G8RLX1"/>
<dbReference type="Gene3D" id="1.10.630.10">
    <property type="entry name" value="Cytochrome P450"/>
    <property type="match status" value="1"/>
</dbReference>
<feature type="transmembrane region" description="Helical" evidence="9">
    <location>
        <begin position="34"/>
        <end position="54"/>
    </location>
</feature>
<dbReference type="SUPFAM" id="SSF48264">
    <property type="entry name" value="Cytochrome P450"/>
    <property type="match status" value="1"/>
</dbReference>
<dbReference type="GO" id="GO:0005506">
    <property type="term" value="F:iron ion binding"/>
    <property type="evidence" value="ECO:0007669"/>
    <property type="project" value="InterPro"/>
</dbReference>
<keyword evidence="8" id="KW-0349">Heme</keyword>
<dbReference type="InterPro" id="IPR002401">
    <property type="entry name" value="Cyt_P450_E_grp-I"/>
</dbReference>
<keyword evidence="6 8" id="KW-0408">Iron</keyword>